<keyword evidence="3" id="KW-1185">Reference proteome</keyword>
<proteinExistence type="predicted"/>
<keyword evidence="1" id="KW-0472">Membrane</keyword>
<evidence type="ECO:0000313" key="3">
    <source>
        <dbReference type="Proteomes" id="UP000267821"/>
    </source>
</evidence>
<dbReference type="AlphaFoldDB" id="A0A3N4LV04"/>
<dbReference type="Proteomes" id="UP000267821">
    <property type="component" value="Unassembled WGS sequence"/>
</dbReference>
<evidence type="ECO:0000313" key="2">
    <source>
        <dbReference type="EMBL" id="RPB25528.1"/>
    </source>
</evidence>
<accession>A0A3N4LV04</accession>
<sequence length="96" mass="10939">MVQPYSLHNYIYSRSMYNSASATITSVPQCLQPAHVGLLIWLVCSRLHTTADFSSKTPSKEEIIPGESKERLFFFFFWLASILIFIGGGEMLWIMS</sequence>
<keyword evidence="1" id="KW-0812">Transmembrane</keyword>
<evidence type="ECO:0000256" key="1">
    <source>
        <dbReference type="SAM" id="Phobius"/>
    </source>
</evidence>
<reference evidence="2 3" key="1">
    <citation type="journal article" date="2018" name="Nat. Ecol. Evol.">
        <title>Pezizomycetes genomes reveal the molecular basis of ectomycorrhizal truffle lifestyle.</title>
        <authorList>
            <person name="Murat C."/>
            <person name="Payen T."/>
            <person name="Noel B."/>
            <person name="Kuo A."/>
            <person name="Morin E."/>
            <person name="Chen J."/>
            <person name="Kohler A."/>
            <person name="Krizsan K."/>
            <person name="Balestrini R."/>
            <person name="Da Silva C."/>
            <person name="Montanini B."/>
            <person name="Hainaut M."/>
            <person name="Levati E."/>
            <person name="Barry K.W."/>
            <person name="Belfiori B."/>
            <person name="Cichocki N."/>
            <person name="Clum A."/>
            <person name="Dockter R.B."/>
            <person name="Fauchery L."/>
            <person name="Guy J."/>
            <person name="Iotti M."/>
            <person name="Le Tacon F."/>
            <person name="Lindquist E.A."/>
            <person name="Lipzen A."/>
            <person name="Malagnac F."/>
            <person name="Mello A."/>
            <person name="Molinier V."/>
            <person name="Miyauchi S."/>
            <person name="Poulain J."/>
            <person name="Riccioni C."/>
            <person name="Rubini A."/>
            <person name="Sitrit Y."/>
            <person name="Splivallo R."/>
            <person name="Traeger S."/>
            <person name="Wang M."/>
            <person name="Zifcakova L."/>
            <person name="Wipf D."/>
            <person name="Zambonelli A."/>
            <person name="Paolocci F."/>
            <person name="Nowrousian M."/>
            <person name="Ottonello S."/>
            <person name="Baldrian P."/>
            <person name="Spatafora J.W."/>
            <person name="Henrissat B."/>
            <person name="Nagy L.G."/>
            <person name="Aury J.M."/>
            <person name="Wincker P."/>
            <person name="Grigoriev I.V."/>
            <person name="Bonfante P."/>
            <person name="Martin F.M."/>
        </authorList>
    </citation>
    <scope>NUCLEOTIDE SEQUENCE [LARGE SCALE GENOMIC DNA]</scope>
    <source>
        <strain evidence="2 3">ATCC MYA-4762</strain>
    </source>
</reference>
<dbReference type="InParanoid" id="A0A3N4LV04"/>
<feature type="transmembrane region" description="Helical" evidence="1">
    <location>
        <begin position="72"/>
        <end position="95"/>
    </location>
</feature>
<organism evidence="2 3">
    <name type="scientific">Terfezia boudieri ATCC MYA-4762</name>
    <dbReference type="NCBI Taxonomy" id="1051890"/>
    <lineage>
        <taxon>Eukaryota</taxon>
        <taxon>Fungi</taxon>
        <taxon>Dikarya</taxon>
        <taxon>Ascomycota</taxon>
        <taxon>Pezizomycotina</taxon>
        <taxon>Pezizomycetes</taxon>
        <taxon>Pezizales</taxon>
        <taxon>Pezizaceae</taxon>
        <taxon>Terfezia</taxon>
    </lineage>
</organism>
<gene>
    <name evidence="2" type="ORF">L211DRAFT_86942</name>
</gene>
<protein>
    <submittedName>
        <fullName evidence="2">Uncharacterized protein</fullName>
    </submittedName>
</protein>
<keyword evidence="1" id="KW-1133">Transmembrane helix</keyword>
<dbReference type="EMBL" id="ML121537">
    <property type="protein sequence ID" value="RPB25528.1"/>
    <property type="molecule type" value="Genomic_DNA"/>
</dbReference>
<name>A0A3N4LV04_9PEZI</name>